<proteinExistence type="predicted"/>
<evidence type="ECO:0000256" key="2">
    <source>
        <dbReference type="SAM" id="Phobius"/>
    </source>
</evidence>
<feature type="transmembrane region" description="Helical" evidence="2">
    <location>
        <begin position="1078"/>
        <end position="1097"/>
    </location>
</feature>
<gene>
    <name evidence="3" type="ORF">HINF_LOCUS51918</name>
    <name evidence="4" type="ORF">HINF_LOCUS61704</name>
</gene>
<dbReference type="EMBL" id="CAXDID020000372">
    <property type="protein sequence ID" value="CAL6083399.1"/>
    <property type="molecule type" value="Genomic_DNA"/>
</dbReference>
<comment type="caution">
    <text evidence="3">The sequence shown here is derived from an EMBL/GenBank/DDBJ whole genome shotgun (WGS) entry which is preliminary data.</text>
</comment>
<dbReference type="Proteomes" id="UP001642409">
    <property type="component" value="Unassembled WGS sequence"/>
</dbReference>
<evidence type="ECO:0000313" key="3">
    <source>
        <dbReference type="EMBL" id="CAI9964273.1"/>
    </source>
</evidence>
<keyword evidence="2" id="KW-1133">Transmembrane helix</keyword>
<evidence type="ECO:0000313" key="4">
    <source>
        <dbReference type="EMBL" id="CAL6083399.1"/>
    </source>
</evidence>
<accession>A0AA86VEF7</accession>
<name>A0AA86VEF7_9EUKA</name>
<keyword evidence="2" id="KW-0472">Membrane</keyword>
<protein>
    <recommendedName>
        <fullName evidence="6">Transmembrane protein</fullName>
    </recommendedName>
</protein>
<reference evidence="3" key="1">
    <citation type="submission" date="2023-06" db="EMBL/GenBank/DDBJ databases">
        <authorList>
            <person name="Kurt Z."/>
        </authorList>
    </citation>
    <scope>NUCLEOTIDE SEQUENCE</scope>
</reference>
<reference evidence="4 5" key="2">
    <citation type="submission" date="2024-07" db="EMBL/GenBank/DDBJ databases">
        <authorList>
            <person name="Akdeniz Z."/>
        </authorList>
    </citation>
    <scope>NUCLEOTIDE SEQUENCE [LARGE SCALE GENOMIC DNA]</scope>
</reference>
<organism evidence="3">
    <name type="scientific">Hexamita inflata</name>
    <dbReference type="NCBI Taxonomy" id="28002"/>
    <lineage>
        <taxon>Eukaryota</taxon>
        <taxon>Metamonada</taxon>
        <taxon>Diplomonadida</taxon>
        <taxon>Hexamitidae</taxon>
        <taxon>Hexamitinae</taxon>
        <taxon>Hexamita</taxon>
    </lineage>
</organism>
<feature type="coiled-coil region" evidence="1">
    <location>
        <begin position="1029"/>
        <end position="1056"/>
    </location>
</feature>
<keyword evidence="5" id="KW-1185">Reference proteome</keyword>
<keyword evidence="2" id="KW-0812">Transmembrane</keyword>
<evidence type="ECO:0000313" key="5">
    <source>
        <dbReference type="Proteomes" id="UP001642409"/>
    </source>
</evidence>
<keyword evidence="1" id="KW-0175">Coiled coil</keyword>
<evidence type="ECO:0000256" key="1">
    <source>
        <dbReference type="SAM" id="Coils"/>
    </source>
</evidence>
<sequence>MIFIFCQTQKILQLQSTMKQFEADNLNIQEFQSVYEIINQANKTYYSAVVQLFPDYQDNYNAYSKRGIKPKWFVTTAVEKLKLIIDTGNQTEKAWASLRLSALLSQQPNTELFFINKRQNSFTIYQQVIDQLTAMAANITSSDNESQIRAKIGSNNTYFMVNNYSQLHSAIPFTNPTIFETTSKDVIFVFRQFSSPQVLMKTLYETCSLYDRIWIYNIVNGDLVNVLTVLFERKYLSIIQIQNNQDLIVEYLNNNKEIIHKYVKIDFIKTIQNAIDDENANISYQIVHNNVKTITKSFSFIFFLTGNTLFTSNQKLEKQNNMQLLMISEHIDQSFNSRFDELFDLILHYKSYDNYLQQLKYQIVQHLKNYLYNDQIAYSMVNYSLLFLKPVYFNQSYIGTIYKIIQYENVDWNNDVNWYDQVSRNIILDPNGRVLISRFIQPNPPYFKDKYGQTKYYPQLTLPVLNHTLFNVNQTGLIKTVHAHVYEYSFNTPEFFTKKDFVVYLIQNNYKGHRGITSISNKALSMMFRIQFKQCDQDLLEVTNQKQKYYTHKSSNQINLSQLRSFANIVTQSDYQNCLFQIGTIHYNASTVCSASYLNIRGLIQQYSVFVSPTPECSFTLPSGFQIHFGYEQLFDNVLNMNMDITGNVTQFVQTMQQAYQLVSHGKYNEVQILLQNYIKQKQTYGTYTTYLNMYVLKYASNSSDINLNTPLSNKIQTEIPVAVVDLMNRLDDISMFGQATYNLINLTSNKDILEVQLGHISHDSQEVILINDYIYTYNSYLEQNPQYLNDTIVNSRINVFKEAWSYYQLHYFTYSSGIHWKEIMHQQLKAQPEGKKGKYRIGNIDGKLAVTKALVVTNKNIDKETGVNGFLTVVLNKNFNIGIQENYTLLDENARFIHGINEEQYIFGIRQLLLQYGYLQKVRINATINDYNDIYELNVSFWDDALNRADNDEFTLVITSQNNIVNNYLSEQEYNNSEIHQRSVIFNVKSQYFYGGHIIVSQYGAIEGILIVYQNVVVNNYNIDQQILNDQTINVNKLEQLYQNLAARTNKLSQTFITQKVQNQRTALVLSSFEKGLLLFISSIPLFIFCYLISVLQLNRKRSIIFDYQIYNDEAQYVQQNPVLNKQLTTVQLVKTNSNYSTKQLYTLKKGSFLTKLHLLKKRNYIFEDDYKTYDNRFVNEYIKNIEKPFQIFSYILKNQMFGEHLYVSFQLLTSQQHYFMILNQLKQGNKQLCQMLSQSTQITGNMQVFNQQSSIKRPKVKSLNQNVNSNSFSLSNSQSNNISSISLPQLITEPTNYYNSSPVLYDMYEFFNRMCNNSYVNQQKNFITNEQNIEKLLNNTLIQLLQLSIVFQ</sequence>
<evidence type="ECO:0008006" key="6">
    <source>
        <dbReference type="Google" id="ProtNLM"/>
    </source>
</evidence>
<dbReference type="EMBL" id="CATOUU010000974">
    <property type="protein sequence ID" value="CAI9964273.1"/>
    <property type="molecule type" value="Genomic_DNA"/>
</dbReference>